<reference evidence="10" key="1">
    <citation type="journal article" date="2017" name="Nucleic Acids Res.">
        <title>Proteogenomics produces comprehensive and highly accurate protein-coding gene annotation in a complete genome assembly of Malassezia sympodialis.</title>
        <authorList>
            <person name="Zhu Y."/>
            <person name="Engstroem P.G."/>
            <person name="Tellgren-Roth C."/>
            <person name="Baudo C.D."/>
            <person name="Kennell J.C."/>
            <person name="Sun S."/>
            <person name="Billmyre R.B."/>
            <person name="Schroeder M.S."/>
            <person name="Andersson A."/>
            <person name="Holm T."/>
            <person name="Sigurgeirsson B."/>
            <person name="Wu G."/>
            <person name="Sankaranarayanan S.R."/>
            <person name="Siddharthan R."/>
            <person name="Sanyal K."/>
            <person name="Lundeberg J."/>
            <person name="Nystedt B."/>
            <person name="Boekhout T."/>
            <person name="Dawson T.L. Jr."/>
            <person name="Heitman J."/>
            <person name="Scheynius A."/>
            <person name="Lehtioe J."/>
        </authorList>
    </citation>
    <scope>NUCLEOTIDE SEQUENCE [LARGE SCALE GENOMIC DNA]</scope>
    <source>
        <strain evidence="10">ATCC 42132</strain>
    </source>
</reference>
<evidence type="ECO:0000256" key="5">
    <source>
        <dbReference type="PROSITE-ProRule" id="PRU00288"/>
    </source>
</evidence>
<dbReference type="EMBL" id="LT671821">
    <property type="protein sequence ID" value="SHO76403.1"/>
    <property type="molecule type" value="Genomic_DNA"/>
</dbReference>
<dbReference type="PRINTS" id="PR00405">
    <property type="entry name" value="REVINTRACTNG"/>
</dbReference>
<dbReference type="InterPro" id="IPR001164">
    <property type="entry name" value="ArfGAP_dom"/>
</dbReference>
<evidence type="ECO:0000256" key="4">
    <source>
        <dbReference type="ARBA" id="ARBA00022833"/>
    </source>
</evidence>
<proteinExistence type="predicted"/>
<evidence type="ECO:0000313" key="10">
    <source>
        <dbReference type="Proteomes" id="UP000186303"/>
    </source>
</evidence>
<keyword evidence="1" id="KW-0343">GTPase activation</keyword>
<evidence type="ECO:0000259" key="8">
    <source>
        <dbReference type="PROSITE" id="PS50115"/>
    </source>
</evidence>
<dbReference type="SUPFAM" id="SSF57863">
    <property type="entry name" value="ArfGap/RecO-like zinc finger"/>
    <property type="match status" value="1"/>
</dbReference>
<dbReference type="GO" id="GO:0008270">
    <property type="term" value="F:zinc ion binding"/>
    <property type="evidence" value="ECO:0007669"/>
    <property type="project" value="UniProtKB-KW"/>
</dbReference>
<evidence type="ECO:0000256" key="2">
    <source>
        <dbReference type="ARBA" id="ARBA00022723"/>
    </source>
</evidence>
<accession>A0A1M8A1V9</accession>
<keyword evidence="2" id="KW-0479">Metal-binding</keyword>
<protein>
    <submittedName>
        <fullName evidence="9">Similar to S.cerevisiae protein GLO3 (ADP-ribosylation factor GTPase activating protein (ARF GAP))</fullName>
    </submittedName>
</protein>
<dbReference type="PANTHER" id="PTHR45686">
    <property type="entry name" value="ADP-RIBOSYLATION FACTOR GTPASE ACTIVATING PROTEIN 3, ISOFORM H-RELATED"/>
    <property type="match status" value="1"/>
</dbReference>
<dbReference type="GO" id="GO:0000139">
    <property type="term" value="C:Golgi membrane"/>
    <property type="evidence" value="ECO:0007669"/>
    <property type="project" value="GOC"/>
</dbReference>
<dbReference type="Gene3D" id="1.10.220.150">
    <property type="entry name" value="Arf GTPase activating protein"/>
    <property type="match status" value="1"/>
</dbReference>
<feature type="domain" description="Arf-GAP" evidence="8">
    <location>
        <begin position="11"/>
        <end position="123"/>
    </location>
</feature>
<dbReference type="VEuPathDB" id="FungiDB:MSYG_0741"/>
<feature type="region of interest" description="Disordered" evidence="7">
    <location>
        <begin position="358"/>
        <end position="379"/>
    </location>
</feature>
<dbReference type="CDD" id="cd08831">
    <property type="entry name" value="ArfGap_ArfGap2_3_like"/>
    <property type="match status" value="1"/>
</dbReference>
<dbReference type="OrthoDB" id="983479at2759"/>
<evidence type="ECO:0000256" key="6">
    <source>
        <dbReference type="SAM" id="Coils"/>
    </source>
</evidence>
<feature type="coiled-coil region" evidence="6">
    <location>
        <begin position="268"/>
        <end position="320"/>
    </location>
</feature>
<dbReference type="SMART" id="SM00105">
    <property type="entry name" value="ArfGap"/>
    <property type="match status" value="1"/>
</dbReference>
<dbReference type="InterPro" id="IPR038508">
    <property type="entry name" value="ArfGAP_dom_sf"/>
</dbReference>
<organism evidence="9 10">
    <name type="scientific">Malassezia sympodialis (strain ATCC 42132)</name>
    <name type="common">Atopic eczema-associated yeast</name>
    <dbReference type="NCBI Taxonomy" id="1230383"/>
    <lineage>
        <taxon>Eukaryota</taxon>
        <taxon>Fungi</taxon>
        <taxon>Dikarya</taxon>
        <taxon>Basidiomycota</taxon>
        <taxon>Ustilaginomycotina</taxon>
        <taxon>Malasseziomycetes</taxon>
        <taxon>Malasseziales</taxon>
        <taxon>Malasseziaceae</taxon>
        <taxon>Malassezia</taxon>
    </lineage>
</organism>
<feature type="region of interest" description="Disordered" evidence="7">
    <location>
        <begin position="190"/>
        <end position="212"/>
    </location>
</feature>
<dbReference type="InterPro" id="IPR037278">
    <property type="entry name" value="ARFGAP/RecO"/>
</dbReference>
<dbReference type="Pfam" id="PF01412">
    <property type="entry name" value="ArfGap"/>
    <property type="match status" value="1"/>
</dbReference>
<keyword evidence="3 5" id="KW-0863">Zinc-finger</keyword>
<dbReference type="GO" id="GO:0048205">
    <property type="term" value="P:COPI coating of Golgi vesicle"/>
    <property type="evidence" value="ECO:0007669"/>
    <property type="project" value="TreeGrafter"/>
</dbReference>
<dbReference type="PROSITE" id="PS50115">
    <property type="entry name" value="ARFGAP"/>
    <property type="match status" value="1"/>
</dbReference>
<dbReference type="GO" id="GO:0005096">
    <property type="term" value="F:GTPase activator activity"/>
    <property type="evidence" value="ECO:0007669"/>
    <property type="project" value="UniProtKB-KW"/>
</dbReference>
<sequence length="489" mass="52163">MASGPPKEQIAEIFKSFRNSHKLNRVCFDCGAKNPTWASATFAVYICLDCSSVHRNMGVHITFVRSTNLDSWTWQQLRLMKVGGNGAASDFFAAHGGNALLAPSTEGKAKYTSQVAQRYKEELHRRAIQDAAGLTLMDPFVLPGAVEAGAAAKKPTDMDFFDEWESATATPTDDAPAAVPAPPIAETPLADKVSAPAPTPAPSAAPTTAPTRPVATSLRAGVRPGAVRGGARGGALGAVRAGTGSAALGARPAKLGLGVRKTGAPVDFDEAERRVKLEQEQAIRAAKEAQEKAAQEELEKVQLQEQLAQAQKQSALTSNAKAAEAAKVPAKPAMKSNTGVDRLGMGFSRLGLAQARTNAALQTKSTNTTGDTEESSYARQNFASQKSISSDQYFQRGGYDPNLSAEAQAHLANFQGKTSISSNQYFGREEEDEGELPSERDDFSELEASARAYYRKFMSNPDVQQGIETIRTGALKLSQYLEDFSRNGS</sequence>
<evidence type="ECO:0000313" key="9">
    <source>
        <dbReference type="EMBL" id="SHO76403.1"/>
    </source>
</evidence>
<evidence type="ECO:0000256" key="3">
    <source>
        <dbReference type="ARBA" id="ARBA00022771"/>
    </source>
</evidence>
<keyword evidence="10" id="KW-1185">Reference proteome</keyword>
<feature type="region of interest" description="Disordered" evidence="7">
    <location>
        <begin position="425"/>
        <end position="444"/>
    </location>
</feature>
<dbReference type="Proteomes" id="UP000186303">
    <property type="component" value="Chromosome 1"/>
</dbReference>
<name>A0A1M8A1V9_MALS4</name>
<dbReference type="STRING" id="1230383.A0A1M8A1V9"/>
<evidence type="ECO:0000256" key="1">
    <source>
        <dbReference type="ARBA" id="ARBA00022468"/>
    </source>
</evidence>
<keyword evidence="6" id="KW-0175">Coiled coil</keyword>
<dbReference type="AlphaFoldDB" id="A0A1M8A1V9"/>
<evidence type="ECO:0000256" key="7">
    <source>
        <dbReference type="SAM" id="MobiDB-lite"/>
    </source>
</evidence>
<gene>
    <name evidence="9" type="ORF">MSYG_0741</name>
</gene>
<dbReference type="OMA" id="PANQVCF"/>
<keyword evidence="4" id="KW-0862">Zinc</keyword>
<dbReference type="PANTHER" id="PTHR45686:SF4">
    <property type="entry name" value="ADP-RIBOSYLATION FACTOR GTPASE ACTIVATING PROTEIN 3, ISOFORM H"/>
    <property type="match status" value="1"/>
</dbReference>